<dbReference type="GO" id="GO:0051607">
    <property type="term" value="P:defense response to virus"/>
    <property type="evidence" value="ECO:0007669"/>
    <property type="project" value="UniProtKB-KW"/>
</dbReference>
<proteinExistence type="predicted"/>
<organism evidence="3 4">
    <name type="scientific">Candidatus Schekmanbacteria bacterium RBG_13_48_7</name>
    <dbReference type="NCBI Taxonomy" id="1817878"/>
    <lineage>
        <taxon>Bacteria</taxon>
        <taxon>Candidatus Schekmaniibacteriota</taxon>
    </lineage>
</organism>
<protein>
    <recommendedName>
        <fullName evidence="2">CRISPR type III-associated protein domain-containing protein</fullName>
    </recommendedName>
</protein>
<comment type="caution">
    <text evidence="3">The sequence shown here is derived from an EMBL/GenBank/DDBJ whole genome shotgun (WGS) entry which is preliminary data.</text>
</comment>
<evidence type="ECO:0000313" key="4">
    <source>
        <dbReference type="Proteomes" id="UP000179266"/>
    </source>
</evidence>
<dbReference type="Pfam" id="PF03787">
    <property type="entry name" value="RAMPs"/>
    <property type="match status" value="1"/>
</dbReference>
<evidence type="ECO:0000259" key="2">
    <source>
        <dbReference type="Pfam" id="PF03787"/>
    </source>
</evidence>
<keyword evidence="1" id="KW-0051">Antiviral defense</keyword>
<dbReference type="AlphaFoldDB" id="A0A1F7RW02"/>
<evidence type="ECO:0000256" key="1">
    <source>
        <dbReference type="ARBA" id="ARBA00023118"/>
    </source>
</evidence>
<reference evidence="3 4" key="1">
    <citation type="journal article" date="2016" name="Nat. Commun.">
        <title>Thousands of microbial genomes shed light on interconnected biogeochemical processes in an aquifer system.</title>
        <authorList>
            <person name="Anantharaman K."/>
            <person name="Brown C.T."/>
            <person name="Hug L.A."/>
            <person name="Sharon I."/>
            <person name="Castelle C.J."/>
            <person name="Probst A.J."/>
            <person name="Thomas B.C."/>
            <person name="Singh A."/>
            <person name="Wilkins M.J."/>
            <person name="Karaoz U."/>
            <person name="Brodie E.L."/>
            <person name="Williams K.H."/>
            <person name="Hubbard S.S."/>
            <person name="Banfield J.F."/>
        </authorList>
    </citation>
    <scope>NUCLEOTIDE SEQUENCE [LARGE SCALE GENOMIC DNA]</scope>
</reference>
<dbReference type="Proteomes" id="UP000179266">
    <property type="component" value="Unassembled WGS sequence"/>
</dbReference>
<name>A0A1F7RW02_9BACT</name>
<dbReference type="InterPro" id="IPR005537">
    <property type="entry name" value="RAMP_III_fam"/>
</dbReference>
<evidence type="ECO:0000313" key="3">
    <source>
        <dbReference type="EMBL" id="OGL45037.1"/>
    </source>
</evidence>
<feature type="domain" description="CRISPR type III-associated protein" evidence="2">
    <location>
        <begin position="14"/>
        <end position="180"/>
    </location>
</feature>
<dbReference type="CDD" id="cd09726">
    <property type="entry name" value="RAMP_I_III"/>
    <property type="match status" value="1"/>
</dbReference>
<dbReference type="EMBL" id="MGDD01000197">
    <property type="protein sequence ID" value="OGL45037.1"/>
    <property type="molecule type" value="Genomic_DNA"/>
</dbReference>
<sequence>MDIEIKFQWKINFPLHVGTGISRINRADRLIKMKNGFPYIPGEAVKGAIRGNAERIAAWFFSKSKPQPLSTHPVIERIFSPKDDSTYYKFHPADCAGGATASKTVSFTAIDSDSGIALDESLRTIEALCRNSIFKVRVSCLSGSWDQNQSRDWEDLRFLLAAILATDAVAGRKGIGFGRVQCIFDDKEICGILISDFAKEEIVHLIRNHMISSIQESL</sequence>
<gene>
    <name evidence="3" type="ORF">A2161_03250</name>
</gene>
<accession>A0A1F7RW02</accession>